<evidence type="ECO:0000256" key="2">
    <source>
        <dbReference type="ARBA" id="ARBA00008914"/>
    </source>
</evidence>
<organism evidence="10 11">
    <name type="scientific">Hathewaya histolytica</name>
    <name type="common">Clostridium histolyticum</name>
    <dbReference type="NCBI Taxonomy" id="1498"/>
    <lineage>
        <taxon>Bacteria</taxon>
        <taxon>Bacillati</taxon>
        <taxon>Bacillota</taxon>
        <taxon>Clostridia</taxon>
        <taxon>Eubacteriales</taxon>
        <taxon>Clostridiaceae</taxon>
        <taxon>Hathewaya</taxon>
    </lineage>
</organism>
<dbReference type="InterPro" id="IPR025713">
    <property type="entry name" value="MotB-like_N_dom"/>
</dbReference>
<dbReference type="InterPro" id="IPR050330">
    <property type="entry name" value="Bact_OuterMem_StrucFunc"/>
</dbReference>
<reference evidence="10 11" key="1">
    <citation type="submission" date="2019-05" db="EMBL/GenBank/DDBJ databases">
        <authorList>
            <consortium name="Pathogen Informatics"/>
        </authorList>
    </citation>
    <scope>NUCLEOTIDE SEQUENCE [LARGE SCALE GENOMIC DNA]</scope>
    <source>
        <strain evidence="10 11">NCTC503</strain>
    </source>
</reference>
<evidence type="ECO:0000256" key="4">
    <source>
        <dbReference type="ARBA" id="ARBA00022692"/>
    </source>
</evidence>
<evidence type="ECO:0000313" key="10">
    <source>
        <dbReference type="EMBL" id="VTQ87739.1"/>
    </source>
</evidence>
<evidence type="ECO:0000256" key="8">
    <source>
        <dbReference type="SAM" id="Phobius"/>
    </source>
</evidence>
<dbReference type="Proteomes" id="UP000308489">
    <property type="component" value="Chromosome 1"/>
</dbReference>
<dbReference type="EMBL" id="LR590481">
    <property type="protein sequence ID" value="VTQ87739.1"/>
    <property type="molecule type" value="Genomic_DNA"/>
</dbReference>
<evidence type="ECO:0000313" key="11">
    <source>
        <dbReference type="Proteomes" id="UP000308489"/>
    </source>
</evidence>
<keyword evidence="5 8" id="KW-1133">Transmembrane helix</keyword>
<feature type="transmembrane region" description="Helical" evidence="8">
    <location>
        <begin position="20"/>
        <end position="37"/>
    </location>
</feature>
<comment type="subcellular location">
    <subcellularLocation>
        <location evidence="1">Cell membrane</location>
        <topology evidence="1">Single-pass membrane protein</topology>
    </subcellularLocation>
</comment>
<dbReference type="KEGG" id="hhw:NCTC503_01127"/>
<keyword evidence="11" id="KW-1185">Reference proteome</keyword>
<dbReference type="PROSITE" id="PS51123">
    <property type="entry name" value="OMPA_2"/>
    <property type="match status" value="1"/>
</dbReference>
<evidence type="ECO:0000256" key="7">
    <source>
        <dbReference type="PROSITE-ProRule" id="PRU00473"/>
    </source>
</evidence>
<dbReference type="RefSeq" id="WP_138209818.1">
    <property type="nucleotide sequence ID" value="NZ_CBCRUQ010000004.1"/>
</dbReference>
<gene>
    <name evidence="10" type="primary">motB</name>
    <name evidence="10" type="ORF">NCTC503_01127</name>
</gene>
<dbReference type="PANTHER" id="PTHR30329:SF21">
    <property type="entry name" value="LIPOPROTEIN YIAD-RELATED"/>
    <property type="match status" value="1"/>
</dbReference>
<keyword evidence="3" id="KW-1003">Cell membrane</keyword>
<evidence type="ECO:0000256" key="3">
    <source>
        <dbReference type="ARBA" id="ARBA00022475"/>
    </source>
</evidence>
<dbReference type="AlphaFoldDB" id="A0A4U9R8S8"/>
<dbReference type="SUPFAM" id="SSF103088">
    <property type="entry name" value="OmpA-like"/>
    <property type="match status" value="1"/>
</dbReference>
<dbReference type="InterPro" id="IPR006665">
    <property type="entry name" value="OmpA-like"/>
</dbReference>
<dbReference type="OrthoDB" id="9815217at2"/>
<sequence length="246" mass="28204">MSRKKVKEDSVDTNSWLGTYADTITLLLTFFVLLYSYSNVDAQKFKQLSNALQGAFTGKSSDKILDFNISEGENPIVGLENNVNGKNMKPKEDVKENYENLKKQIKDEKLDEYLQVKVDSRGYIFEIKDKILFETGKADLKSESMPILNFISKYIANIDNEIMVEGHTDNIPIKNYKYNDNLDLSSDRANNVTRYFIQNKNINPKRLKSMGLGEYHPIVPNDSDGNKAKNRRVNVLIVSNSKKERK</sequence>
<dbReference type="InterPro" id="IPR036737">
    <property type="entry name" value="OmpA-like_sf"/>
</dbReference>
<evidence type="ECO:0000256" key="6">
    <source>
        <dbReference type="ARBA" id="ARBA00023136"/>
    </source>
</evidence>
<evidence type="ECO:0000259" key="9">
    <source>
        <dbReference type="PROSITE" id="PS51123"/>
    </source>
</evidence>
<dbReference type="GO" id="GO:0005886">
    <property type="term" value="C:plasma membrane"/>
    <property type="evidence" value="ECO:0007669"/>
    <property type="project" value="UniProtKB-SubCell"/>
</dbReference>
<dbReference type="CDD" id="cd07185">
    <property type="entry name" value="OmpA_C-like"/>
    <property type="match status" value="1"/>
</dbReference>
<dbReference type="Pfam" id="PF13677">
    <property type="entry name" value="MotB_plug"/>
    <property type="match status" value="1"/>
</dbReference>
<protein>
    <submittedName>
        <fullName evidence="10">Chemotaxis protein MotB</fullName>
    </submittedName>
</protein>
<feature type="domain" description="OmpA-like" evidence="9">
    <location>
        <begin position="120"/>
        <end position="241"/>
    </location>
</feature>
<dbReference type="Pfam" id="PF00691">
    <property type="entry name" value="OmpA"/>
    <property type="match status" value="1"/>
</dbReference>
<proteinExistence type="inferred from homology"/>
<keyword evidence="4 8" id="KW-0812">Transmembrane</keyword>
<keyword evidence="6 7" id="KW-0472">Membrane</keyword>
<dbReference type="Gene3D" id="3.30.1330.60">
    <property type="entry name" value="OmpA-like domain"/>
    <property type="match status" value="1"/>
</dbReference>
<accession>A0A4U9R8S8</accession>
<comment type="similarity">
    <text evidence="2">Belongs to the MotB family.</text>
</comment>
<evidence type="ECO:0000256" key="1">
    <source>
        <dbReference type="ARBA" id="ARBA00004162"/>
    </source>
</evidence>
<name>A0A4U9R8S8_HATHI</name>
<dbReference type="PANTHER" id="PTHR30329">
    <property type="entry name" value="STATOR ELEMENT OF FLAGELLAR MOTOR COMPLEX"/>
    <property type="match status" value="1"/>
</dbReference>
<evidence type="ECO:0000256" key="5">
    <source>
        <dbReference type="ARBA" id="ARBA00022989"/>
    </source>
</evidence>